<sequence length="132" mass="14350">MHKQLADLIRADIHAGRLKPGAQIPSEARLVQIHGIGQMAVRQALRLLRGEGLIVTIKGKGSAVAGGPREPYPVEPGSRVVLRMPSPDERRKLGDVPEGVPVAEITPPGKGRHRKLVRGDRHELLFDVTDES</sequence>
<feature type="region of interest" description="Disordered" evidence="4">
    <location>
        <begin position="61"/>
        <end position="80"/>
    </location>
</feature>
<keyword evidence="1" id="KW-0805">Transcription regulation</keyword>
<dbReference type="SUPFAM" id="SSF46785">
    <property type="entry name" value="Winged helix' DNA-binding domain"/>
    <property type="match status" value="1"/>
</dbReference>
<feature type="compositionally biased region" description="Basic and acidic residues" evidence="4">
    <location>
        <begin position="86"/>
        <end position="95"/>
    </location>
</feature>
<reference evidence="6 7" key="1">
    <citation type="submission" date="2020-08" db="EMBL/GenBank/DDBJ databases">
        <title>Sequencing the genomes of 1000 actinobacteria strains.</title>
        <authorList>
            <person name="Klenk H.-P."/>
        </authorList>
    </citation>
    <scope>NUCLEOTIDE SEQUENCE [LARGE SCALE GENOMIC DNA]</scope>
    <source>
        <strain evidence="6 7">DSM 44320</strain>
    </source>
</reference>
<evidence type="ECO:0000256" key="2">
    <source>
        <dbReference type="ARBA" id="ARBA00023125"/>
    </source>
</evidence>
<dbReference type="PANTHER" id="PTHR44846:SF17">
    <property type="entry name" value="GNTR-FAMILY TRANSCRIPTIONAL REGULATOR"/>
    <property type="match status" value="1"/>
</dbReference>
<dbReference type="EMBL" id="JACIBV010000003">
    <property type="protein sequence ID" value="MBB3734105.1"/>
    <property type="molecule type" value="Genomic_DNA"/>
</dbReference>
<organism evidence="6 7">
    <name type="scientific">Nonomuraea dietziae</name>
    <dbReference type="NCBI Taxonomy" id="65515"/>
    <lineage>
        <taxon>Bacteria</taxon>
        <taxon>Bacillati</taxon>
        <taxon>Actinomycetota</taxon>
        <taxon>Actinomycetes</taxon>
        <taxon>Streptosporangiales</taxon>
        <taxon>Streptosporangiaceae</taxon>
        <taxon>Nonomuraea</taxon>
    </lineage>
</organism>
<dbReference type="AlphaFoldDB" id="A0A7W5VIA6"/>
<dbReference type="InterPro" id="IPR036388">
    <property type="entry name" value="WH-like_DNA-bd_sf"/>
</dbReference>
<dbReference type="Proteomes" id="UP000579945">
    <property type="component" value="Unassembled WGS sequence"/>
</dbReference>
<dbReference type="GO" id="GO:0045892">
    <property type="term" value="P:negative regulation of DNA-templated transcription"/>
    <property type="evidence" value="ECO:0007669"/>
    <property type="project" value="TreeGrafter"/>
</dbReference>
<keyword evidence="3" id="KW-0804">Transcription</keyword>
<dbReference type="Pfam" id="PF00392">
    <property type="entry name" value="GntR"/>
    <property type="match status" value="1"/>
</dbReference>
<evidence type="ECO:0000259" key="5">
    <source>
        <dbReference type="PROSITE" id="PS50949"/>
    </source>
</evidence>
<dbReference type="PRINTS" id="PR00035">
    <property type="entry name" value="HTHGNTR"/>
</dbReference>
<evidence type="ECO:0000256" key="1">
    <source>
        <dbReference type="ARBA" id="ARBA00023015"/>
    </source>
</evidence>
<dbReference type="RefSeq" id="WP_221242740.1">
    <property type="nucleotide sequence ID" value="NZ_BAAAXX010000004.1"/>
</dbReference>
<proteinExistence type="predicted"/>
<evidence type="ECO:0000313" key="7">
    <source>
        <dbReference type="Proteomes" id="UP000579945"/>
    </source>
</evidence>
<evidence type="ECO:0000313" key="6">
    <source>
        <dbReference type="EMBL" id="MBB3734105.1"/>
    </source>
</evidence>
<name>A0A7W5VIA6_9ACTN</name>
<evidence type="ECO:0000256" key="4">
    <source>
        <dbReference type="SAM" id="MobiDB-lite"/>
    </source>
</evidence>
<dbReference type="SMART" id="SM00345">
    <property type="entry name" value="HTH_GNTR"/>
    <property type="match status" value="1"/>
</dbReference>
<dbReference type="InterPro" id="IPR036390">
    <property type="entry name" value="WH_DNA-bd_sf"/>
</dbReference>
<dbReference type="PROSITE" id="PS50949">
    <property type="entry name" value="HTH_GNTR"/>
    <property type="match status" value="1"/>
</dbReference>
<feature type="region of interest" description="Disordered" evidence="4">
    <location>
        <begin position="86"/>
        <end position="114"/>
    </location>
</feature>
<comment type="caution">
    <text evidence="6">The sequence shown here is derived from an EMBL/GenBank/DDBJ whole genome shotgun (WGS) entry which is preliminary data.</text>
</comment>
<dbReference type="InterPro" id="IPR050679">
    <property type="entry name" value="Bact_HTH_transcr_reg"/>
</dbReference>
<keyword evidence="2" id="KW-0238">DNA-binding</keyword>
<feature type="domain" description="HTH gntR-type" evidence="5">
    <location>
        <begin position="1"/>
        <end position="67"/>
    </location>
</feature>
<dbReference type="GeneID" id="95395987"/>
<dbReference type="GO" id="GO:0003677">
    <property type="term" value="F:DNA binding"/>
    <property type="evidence" value="ECO:0007669"/>
    <property type="project" value="UniProtKB-KW"/>
</dbReference>
<dbReference type="GO" id="GO:0003700">
    <property type="term" value="F:DNA-binding transcription factor activity"/>
    <property type="evidence" value="ECO:0007669"/>
    <property type="project" value="InterPro"/>
</dbReference>
<dbReference type="PANTHER" id="PTHR44846">
    <property type="entry name" value="MANNOSYL-D-GLYCERATE TRANSPORT/METABOLISM SYSTEM REPRESSOR MNGR-RELATED"/>
    <property type="match status" value="1"/>
</dbReference>
<accession>A0A7W5VIA6</accession>
<gene>
    <name evidence="6" type="ORF">FHR33_010058</name>
</gene>
<dbReference type="CDD" id="cd07377">
    <property type="entry name" value="WHTH_GntR"/>
    <property type="match status" value="1"/>
</dbReference>
<evidence type="ECO:0000256" key="3">
    <source>
        <dbReference type="ARBA" id="ARBA00023163"/>
    </source>
</evidence>
<dbReference type="InterPro" id="IPR000524">
    <property type="entry name" value="Tscrpt_reg_HTH_GntR"/>
</dbReference>
<keyword evidence="7" id="KW-1185">Reference proteome</keyword>
<dbReference type="Gene3D" id="1.10.10.10">
    <property type="entry name" value="Winged helix-like DNA-binding domain superfamily/Winged helix DNA-binding domain"/>
    <property type="match status" value="1"/>
</dbReference>
<protein>
    <submittedName>
        <fullName evidence="6">GntR family transcriptional regulator</fullName>
    </submittedName>
</protein>